<comment type="caution">
    <text evidence="2">The sequence shown here is derived from an EMBL/GenBank/DDBJ whole genome shotgun (WGS) entry which is preliminary data.</text>
</comment>
<keyword evidence="1" id="KW-0472">Membrane</keyword>
<dbReference type="Proteomes" id="UP001163823">
    <property type="component" value="Chromosome 14"/>
</dbReference>
<organism evidence="2 3">
    <name type="scientific">Quillaja saponaria</name>
    <name type="common">Soap bark tree</name>
    <dbReference type="NCBI Taxonomy" id="32244"/>
    <lineage>
        <taxon>Eukaryota</taxon>
        <taxon>Viridiplantae</taxon>
        <taxon>Streptophyta</taxon>
        <taxon>Embryophyta</taxon>
        <taxon>Tracheophyta</taxon>
        <taxon>Spermatophyta</taxon>
        <taxon>Magnoliopsida</taxon>
        <taxon>eudicotyledons</taxon>
        <taxon>Gunneridae</taxon>
        <taxon>Pentapetalae</taxon>
        <taxon>rosids</taxon>
        <taxon>fabids</taxon>
        <taxon>Fabales</taxon>
        <taxon>Quillajaceae</taxon>
        <taxon>Quillaja</taxon>
    </lineage>
</organism>
<keyword evidence="1" id="KW-0812">Transmembrane</keyword>
<gene>
    <name evidence="2" type="ORF">O6P43_032565</name>
</gene>
<proteinExistence type="predicted"/>
<evidence type="ECO:0000313" key="3">
    <source>
        <dbReference type="Proteomes" id="UP001163823"/>
    </source>
</evidence>
<sequence>MGGWLLAQTSEPLVSAYLLVAYPTAMINWHSFFPIAILAFLLQALLIHDPTNQSVRSCEICGSHLWSRILQDKFGYFELKLYAYPTSRPFYTKHIKRYPVLYENEENTKMQ</sequence>
<protein>
    <submittedName>
        <fullName evidence="2">Uncharacterized protein</fullName>
    </submittedName>
</protein>
<dbReference type="KEGG" id="qsa:O6P43_032565"/>
<evidence type="ECO:0000313" key="2">
    <source>
        <dbReference type="EMBL" id="KAJ7942957.1"/>
    </source>
</evidence>
<accession>A0AAD7P5N5</accession>
<dbReference type="EMBL" id="JARAOO010000014">
    <property type="protein sequence ID" value="KAJ7942957.1"/>
    <property type="molecule type" value="Genomic_DNA"/>
</dbReference>
<name>A0AAD7P5N5_QUISA</name>
<reference evidence="2" key="1">
    <citation type="journal article" date="2023" name="Science">
        <title>Elucidation of the pathway for biosynthesis of saponin adjuvants from the soapbark tree.</title>
        <authorList>
            <person name="Reed J."/>
            <person name="Orme A."/>
            <person name="El-Demerdash A."/>
            <person name="Owen C."/>
            <person name="Martin L.B.B."/>
            <person name="Misra R.C."/>
            <person name="Kikuchi S."/>
            <person name="Rejzek M."/>
            <person name="Martin A.C."/>
            <person name="Harkess A."/>
            <person name="Leebens-Mack J."/>
            <person name="Louveau T."/>
            <person name="Stephenson M.J."/>
            <person name="Osbourn A."/>
        </authorList>
    </citation>
    <scope>NUCLEOTIDE SEQUENCE</scope>
    <source>
        <strain evidence="2">S10</strain>
    </source>
</reference>
<evidence type="ECO:0000256" key="1">
    <source>
        <dbReference type="SAM" id="Phobius"/>
    </source>
</evidence>
<keyword evidence="1" id="KW-1133">Transmembrane helix</keyword>
<dbReference type="AlphaFoldDB" id="A0AAD7P5N5"/>
<feature type="transmembrane region" description="Helical" evidence="1">
    <location>
        <begin position="27"/>
        <end position="47"/>
    </location>
</feature>
<keyword evidence="3" id="KW-1185">Reference proteome</keyword>